<evidence type="ECO:0000256" key="3">
    <source>
        <dbReference type="ARBA" id="ARBA00023136"/>
    </source>
</evidence>
<dbReference type="EMBL" id="JAEPQZ010000001">
    <property type="protein sequence ID" value="KAG2185837.1"/>
    <property type="molecule type" value="Genomic_DNA"/>
</dbReference>
<reference evidence="6" key="1">
    <citation type="submission" date="2020-12" db="EMBL/GenBank/DDBJ databases">
        <title>Metabolic potential, ecology and presence of endohyphal bacteria is reflected in genomic diversity of Mucoromycotina.</title>
        <authorList>
            <person name="Muszewska A."/>
            <person name="Okrasinska A."/>
            <person name="Steczkiewicz K."/>
            <person name="Drgas O."/>
            <person name="Orlowska M."/>
            <person name="Perlinska-Lenart U."/>
            <person name="Aleksandrzak-Piekarczyk T."/>
            <person name="Szatraj K."/>
            <person name="Zielenkiewicz U."/>
            <person name="Pilsyk S."/>
            <person name="Malc E."/>
            <person name="Mieczkowski P."/>
            <person name="Kruszewska J.S."/>
            <person name="Biernat P."/>
            <person name="Pawlowska J."/>
        </authorList>
    </citation>
    <scope>NUCLEOTIDE SEQUENCE</scope>
    <source>
        <strain evidence="6">WA0000067209</strain>
    </source>
</reference>
<name>A0A8H7Q4K7_MORIS</name>
<feature type="region of interest" description="Disordered" evidence="4">
    <location>
        <begin position="1"/>
        <end position="107"/>
    </location>
</feature>
<dbReference type="Proteomes" id="UP000654370">
    <property type="component" value="Unassembled WGS sequence"/>
</dbReference>
<evidence type="ECO:0000313" key="6">
    <source>
        <dbReference type="EMBL" id="KAG2185837.1"/>
    </source>
</evidence>
<feature type="transmembrane region" description="Helical" evidence="5">
    <location>
        <begin position="230"/>
        <end position="250"/>
    </location>
</feature>
<dbReference type="OrthoDB" id="2413281at2759"/>
<comment type="caution">
    <text evidence="6">The sequence shown here is derived from an EMBL/GenBank/DDBJ whole genome shotgun (WGS) entry which is preliminary data.</text>
</comment>
<dbReference type="InterPro" id="IPR028143">
    <property type="entry name" value="Get2/sif1"/>
</dbReference>
<evidence type="ECO:0000256" key="2">
    <source>
        <dbReference type="ARBA" id="ARBA00022989"/>
    </source>
</evidence>
<organism evidence="6 7">
    <name type="scientific">Mortierella isabellina</name>
    <name type="common">Filamentous fungus</name>
    <name type="synonym">Umbelopsis isabellina</name>
    <dbReference type="NCBI Taxonomy" id="91625"/>
    <lineage>
        <taxon>Eukaryota</taxon>
        <taxon>Fungi</taxon>
        <taxon>Fungi incertae sedis</taxon>
        <taxon>Mucoromycota</taxon>
        <taxon>Mucoromycotina</taxon>
        <taxon>Umbelopsidomycetes</taxon>
        <taxon>Umbelopsidales</taxon>
        <taxon>Umbelopsidaceae</taxon>
        <taxon>Umbelopsis</taxon>
    </lineage>
</organism>
<sequence>MSEQDKLEKRRQRRQQKIMAGAGDRLSRITGTAYPDRLTPSPVPSPSNSTTSIKSSPNVDNNRVRASSPLEATSPQARASPDPHVRQLPRRGSHLDPDDSLGAPQAPFNALANHFPAESSSDAAMQQEQMAALQRMFGGMFDGSGASPFGENAGSSQQQDPMSAFPFNPAMFSGMQPVETTVDQSLKYWTLAHFMSISLLGLYAVISEFKNVGSAHFASLIMGGEPDSPFTYGPAFVATILVLCYFRAGIADYQTVLLQG</sequence>
<proteinExistence type="predicted"/>
<dbReference type="AlphaFoldDB" id="A0A8H7Q4K7"/>
<evidence type="ECO:0000313" key="7">
    <source>
        <dbReference type="Proteomes" id="UP000654370"/>
    </source>
</evidence>
<dbReference type="PANTHER" id="PTHR28263:SF1">
    <property type="entry name" value="GOLGI TO ER TRAFFIC PROTEIN 2"/>
    <property type="match status" value="1"/>
</dbReference>
<evidence type="ECO:0000256" key="4">
    <source>
        <dbReference type="SAM" id="MobiDB-lite"/>
    </source>
</evidence>
<dbReference type="Pfam" id="PF08690">
    <property type="entry name" value="GET2"/>
    <property type="match status" value="1"/>
</dbReference>
<dbReference type="PANTHER" id="PTHR28263">
    <property type="entry name" value="GOLGI TO ER TRAFFIC PROTEIN 2"/>
    <property type="match status" value="1"/>
</dbReference>
<dbReference type="GO" id="GO:0006890">
    <property type="term" value="P:retrograde vesicle-mediated transport, Golgi to endoplasmic reticulum"/>
    <property type="evidence" value="ECO:0007669"/>
    <property type="project" value="TreeGrafter"/>
</dbReference>
<keyword evidence="7" id="KW-1185">Reference proteome</keyword>
<accession>A0A8H7Q4K7</accession>
<evidence type="ECO:0000256" key="1">
    <source>
        <dbReference type="ARBA" id="ARBA00022692"/>
    </source>
</evidence>
<keyword evidence="2 5" id="KW-1133">Transmembrane helix</keyword>
<feature type="compositionally biased region" description="Low complexity" evidence="4">
    <location>
        <begin position="46"/>
        <end position="58"/>
    </location>
</feature>
<evidence type="ECO:0000256" key="5">
    <source>
        <dbReference type="SAM" id="Phobius"/>
    </source>
</evidence>
<feature type="transmembrane region" description="Helical" evidence="5">
    <location>
        <begin position="188"/>
        <end position="206"/>
    </location>
</feature>
<keyword evidence="1 5" id="KW-0812">Transmembrane</keyword>
<gene>
    <name evidence="6" type="ORF">INT43_002274</name>
</gene>
<feature type="compositionally biased region" description="Polar residues" evidence="4">
    <location>
        <begin position="59"/>
        <end position="77"/>
    </location>
</feature>
<protein>
    <submittedName>
        <fullName evidence="6">Uncharacterized protein</fullName>
    </submittedName>
</protein>
<keyword evidence="3 5" id="KW-0472">Membrane</keyword>